<keyword evidence="1" id="KW-1133">Transmembrane helix</keyword>
<dbReference type="Gene3D" id="3.20.20.450">
    <property type="entry name" value="EAL domain"/>
    <property type="match status" value="1"/>
</dbReference>
<proteinExistence type="predicted"/>
<dbReference type="CDD" id="cd01949">
    <property type="entry name" value="GGDEF"/>
    <property type="match status" value="1"/>
</dbReference>
<dbReference type="InterPro" id="IPR035919">
    <property type="entry name" value="EAL_sf"/>
</dbReference>
<evidence type="ECO:0000313" key="6">
    <source>
        <dbReference type="Proteomes" id="UP000228859"/>
    </source>
</evidence>
<dbReference type="Pfam" id="PF00563">
    <property type="entry name" value="EAL"/>
    <property type="match status" value="1"/>
</dbReference>
<dbReference type="CDD" id="cd01948">
    <property type="entry name" value="EAL"/>
    <property type="match status" value="1"/>
</dbReference>
<dbReference type="PANTHER" id="PTHR44757:SF2">
    <property type="entry name" value="BIOFILM ARCHITECTURE MAINTENANCE PROTEIN MBAA"/>
    <property type="match status" value="1"/>
</dbReference>
<dbReference type="SUPFAM" id="SSF55073">
    <property type="entry name" value="Nucleotide cyclase"/>
    <property type="match status" value="1"/>
</dbReference>
<name>A0A2D3WCF7_9BACT</name>
<dbReference type="AlphaFoldDB" id="A0A2D3WCF7"/>
<protein>
    <recommendedName>
        <fullName evidence="7">Diguanylate cyclase/phosphodiesterase with extracellular sensor</fullName>
    </recommendedName>
</protein>
<dbReference type="Gene3D" id="3.30.70.270">
    <property type="match status" value="1"/>
</dbReference>
<comment type="caution">
    <text evidence="5">The sequence shown here is derived from an EMBL/GenBank/DDBJ whole genome shotgun (WGS) entry which is preliminary data.</text>
</comment>
<dbReference type="EMBL" id="DLUI01000109">
    <property type="protein sequence ID" value="DAB38098.1"/>
    <property type="molecule type" value="Genomic_DNA"/>
</dbReference>
<dbReference type="InterPro" id="IPR000160">
    <property type="entry name" value="GGDEF_dom"/>
</dbReference>
<feature type="domain" description="EAL" evidence="2">
    <location>
        <begin position="567"/>
        <end position="822"/>
    </location>
</feature>
<gene>
    <name evidence="5" type="ORF">CFH83_07640</name>
</gene>
<dbReference type="GO" id="GO:0003824">
    <property type="term" value="F:catalytic activity"/>
    <property type="evidence" value="ECO:0007669"/>
    <property type="project" value="UniProtKB-ARBA"/>
</dbReference>
<evidence type="ECO:0000259" key="2">
    <source>
        <dbReference type="PROSITE" id="PS50883"/>
    </source>
</evidence>
<dbReference type="PROSITE" id="PS50885">
    <property type="entry name" value="HAMP"/>
    <property type="match status" value="1"/>
</dbReference>
<dbReference type="SMART" id="SM00267">
    <property type="entry name" value="GGDEF"/>
    <property type="match status" value="1"/>
</dbReference>
<dbReference type="SMART" id="SM00052">
    <property type="entry name" value="EAL"/>
    <property type="match status" value="1"/>
</dbReference>
<feature type="domain" description="HAMP" evidence="3">
    <location>
        <begin position="330"/>
        <end position="382"/>
    </location>
</feature>
<dbReference type="PANTHER" id="PTHR44757">
    <property type="entry name" value="DIGUANYLATE CYCLASE DGCP"/>
    <property type="match status" value="1"/>
</dbReference>
<dbReference type="FunFam" id="3.30.70.270:FF:000001">
    <property type="entry name" value="Diguanylate cyclase domain protein"/>
    <property type="match status" value="1"/>
</dbReference>
<reference evidence="5 6" key="1">
    <citation type="journal article" date="2017" name="Front. Microbiol.">
        <title>Comparative Genomic Analysis of the Class Epsilonproteobacteria and Proposed Reclassification to Epsilonbacteraeota (phyl. nov.).</title>
        <authorList>
            <person name="Waite D.W."/>
            <person name="Vanwonterghem I."/>
            <person name="Rinke C."/>
            <person name="Parks D.H."/>
            <person name="Zhang Y."/>
            <person name="Takai K."/>
            <person name="Sievert S.M."/>
            <person name="Simon J."/>
            <person name="Campbell B.J."/>
            <person name="Hanson T.E."/>
            <person name="Woyke T."/>
            <person name="Klotz M.G."/>
            <person name="Hugenholtz P."/>
        </authorList>
    </citation>
    <scope>NUCLEOTIDE SEQUENCE [LARGE SCALE GENOMIC DNA]</scope>
    <source>
        <strain evidence="5">UBA12443</strain>
    </source>
</reference>
<dbReference type="InterPro" id="IPR043128">
    <property type="entry name" value="Rev_trsase/Diguanyl_cyclase"/>
</dbReference>
<feature type="transmembrane region" description="Helical" evidence="1">
    <location>
        <begin position="307"/>
        <end position="328"/>
    </location>
</feature>
<dbReference type="PROSITE" id="PS50887">
    <property type="entry name" value="GGDEF"/>
    <property type="match status" value="1"/>
</dbReference>
<evidence type="ECO:0000259" key="3">
    <source>
        <dbReference type="PROSITE" id="PS50885"/>
    </source>
</evidence>
<organism evidence="5 6">
    <name type="scientific">Sulfuricurvum kujiense</name>
    <dbReference type="NCBI Taxonomy" id="148813"/>
    <lineage>
        <taxon>Bacteria</taxon>
        <taxon>Pseudomonadati</taxon>
        <taxon>Campylobacterota</taxon>
        <taxon>Epsilonproteobacteria</taxon>
        <taxon>Campylobacterales</taxon>
        <taxon>Sulfurimonadaceae</taxon>
        <taxon>Sulfuricurvum</taxon>
    </lineage>
</organism>
<dbReference type="InterPro" id="IPR052155">
    <property type="entry name" value="Biofilm_reg_signaling"/>
</dbReference>
<dbReference type="RefSeq" id="WP_294893670.1">
    <property type="nucleotide sequence ID" value="NZ_DLUI01000109.1"/>
</dbReference>
<sequence>MITTLFRSFTLKTKLALILVASTAVMFLVSGVYFDYFLRENFVKTAHQRIEYAFHRLHIDLGIVEADLKKGIAFIKDDESFLASVELINTYQDKEHYDAILLDEEKKRLAEELLNRVKISLNNDIALYDAREDLIAYVTKTSQGYYLTYVSFEEGKPVSYSRYENEYEYVKQPSNTSLHFAAKHISYYKQKYLAKGGVITYHRHDNDLIIKSHQSLFVEEGNQTITHIEMSRYISKPYFQLLSSDLGIEIGSQISNKRASKKEEMIISEEENRFLGSLTMATLDGGVVITAALDKSSLELALQENRIAFFALITTMTLLTLLFLQSIFKRSIAQPLNSLMGQIEKIERQDYSDMQVIHTGDELESISKNVNRLALSVQERENALMASQKKLEDLSNTDPLTNLPNRRLFNTMLQHGIDLAGRNGDKLGIIFLDLDQFKQINDALGHDIGDLLLQAVAERLVNILRTSDTLARIGGDEFNILIEGFHENSAAMPILEKIMDAFHLPFVCGVHEIRTTASIGIAFFPDDGETISKLLKNADLAMYRSKDTGRNRYCFFTEELASIVEDRTLRINALKAAVEKGDEFTLVYQPKVSASTGKIVAIEALIRWNSALIGWVTPDRFISLAEETGLIIPIGSWVLQQACNDFMQLRNEGHTLPYFAVNVSSLQLQNSDFFEILSSIIEKTDMNPKWLEIEITESYLATNAREAFLTLSKLREIAVKIAIDDFGTGYSSLSYLQKLPVDRLKIDKSFIDDLPGSVEGIAITRAIIALAKTFGLSVTAEGVETKEQLEFLQQEGCDEIQGYYYAKPLKIEELKQFILNHT</sequence>
<dbReference type="Proteomes" id="UP000228859">
    <property type="component" value="Unassembled WGS sequence"/>
</dbReference>
<dbReference type="InterPro" id="IPR003660">
    <property type="entry name" value="HAMP_dom"/>
</dbReference>
<dbReference type="PROSITE" id="PS50883">
    <property type="entry name" value="EAL"/>
    <property type="match status" value="1"/>
</dbReference>
<evidence type="ECO:0000259" key="4">
    <source>
        <dbReference type="PROSITE" id="PS50887"/>
    </source>
</evidence>
<feature type="transmembrane region" description="Helical" evidence="1">
    <location>
        <begin position="15"/>
        <end position="38"/>
    </location>
</feature>
<accession>A0A2D3WCF7</accession>
<dbReference type="GO" id="GO:0007165">
    <property type="term" value="P:signal transduction"/>
    <property type="evidence" value="ECO:0007669"/>
    <property type="project" value="InterPro"/>
</dbReference>
<dbReference type="InterPro" id="IPR029787">
    <property type="entry name" value="Nucleotide_cyclase"/>
</dbReference>
<dbReference type="NCBIfam" id="TIGR00254">
    <property type="entry name" value="GGDEF"/>
    <property type="match status" value="1"/>
</dbReference>
<keyword evidence="1" id="KW-0472">Membrane</keyword>
<feature type="domain" description="GGDEF" evidence="4">
    <location>
        <begin position="425"/>
        <end position="558"/>
    </location>
</feature>
<dbReference type="Pfam" id="PF00990">
    <property type="entry name" value="GGDEF"/>
    <property type="match status" value="1"/>
</dbReference>
<dbReference type="InterPro" id="IPR001633">
    <property type="entry name" value="EAL_dom"/>
</dbReference>
<dbReference type="Gene3D" id="6.10.340.10">
    <property type="match status" value="1"/>
</dbReference>
<keyword evidence="1" id="KW-0812">Transmembrane</keyword>
<dbReference type="SUPFAM" id="SSF141868">
    <property type="entry name" value="EAL domain-like"/>
    <property type="match status" value="1"/>
</dbReference>
<dbReference type="GO" id="GO:0016020">
    <property type="term" value="C:membrane"/>
    <property type="evidence" value="ECO:0007669"/>
    <property type="project" value="InterPro"/>
</dbReference>
<evidence type="ECO:0008006" key="7">
    <source>
        <dbReference type="Google" id="ProtNLM"/>
    </source>
</evidence>
<evidence type="ECO:0000256" key="1">
    <source>
        <dbReference type="SAM" id="Phobius"/>
    </source>
</evidence>
<evidence type="ECO:0000313" key="5">
    <source>
        <dbReference type="EMBL" id="DAB38098.1"/>
    </source>
</evidence>